<dbReference type="OrthoDB" id="1101576at2759"/>
<protein>
    <submittedName>
        <fullName evidence="2">Zinc finger BED domain-containing protein 5</fullName>
    </submittedName>
</protein>
<name>A0A4C1UYF5_EUMVA</name>
<keyword evidence="3" id="KW-1185">Reference proteome</keyword>
<organism evidence="2 3">
    <name type="scientific">Eumeta variegata</name>
    <name type="common">Bagworm moth</name>
    <name type="synonym">Eumeta japonica</name>
    <dbReference type="NCBI Taxonomy" id="151549"/>
    <lineage>
        <taxon>Eukaryota</taxon>
        <taxon>Metazoa</taxon>
        <taxon>Ecdysozoa</taxon>
        <taxon>Arthropoda</taxon>
        <taxon>Hexapoda</taxon>
        <taxon>Insecta</taxon>
        <taxon>Pterygota</taxon>
        <taxon>Neoptera</taxon>
        <taxon>Endopterygota</taxon>
        <taxon>Lepidoptera</taxon>
        <taxon>Glossata</taxon>
        <taxon>Ditrysia</taxon>
        <taxon>Tineoidea</taxon>
        <taxon>Psychidae</taxon>
        <taxon>Oiketicinae</taxon>
        <taxon>Eumeta</taxon>
    </lineage>
</organism>
<gene>
    <name evidence="2" type="primary">ZBED5</name>
    <name evidence="2" type="ORF">EVAR_31393_1</name>
</gene>
<evidence type="ECO:0000256" key="1">
    <source>
        <dbReference type="SAM" id="MobiDB-lite"/>
    </source>
</evidence>
<dbReference type="PANTHER" id="PTHR45913:SF19">
    <property type="entry name" value="LOW QUALITY PROTEIN: ZINC FINGER BED DOMAIN-CONTAINING PROTEIN 5-LIKE"/>
    <property type="match status" value="1"/>
</dbReference>
<feature type="compositionally biased region" description="Basic and acidic residues" evidence="1">
    <location>
        <begin position="60"/>
        <end position="72"/>
    </location>
</feature>
<feature type="region of interest" description="Disordered" evidence="1">
    <location>
        <begin position="1"/>
        <end position="72"/>
    </location>
</feature>
<feature type="compositionally biased region" description="Polar residues" evidence="1">
    <location>
        <begin position="40"/>
        <end position="59"/>
    </location>
</feature>
<sequence length="213" mass="23931">MTDRALPRATPRLPPPASRVIRLPPPPVTRSRFPPVAEVSGNTEQSPDNDVSSSTSTPTQEKRKLDNKESSLKKRKYDGSNIQFGFTSSGDWITTVCRLCRNAVKSFDKTVFTRRHLQTKHANLKGQSLSFFQHKLKDLKQRQKSIEALSQNTNYNSLQASVRVSYLITKQAKPHTIGENLILPAAKKIVKCMNEEKMARELDVIPMSNTRGG</sequence>
<reference evidence="2 3" key="1">
    <citation type="journal article" date="2019" name="Commun. Biol.">
        <title>The bagworm genome reveals a unique fibroin gene that provides high tensile strength.</title>
        <authorList>
            <person name="Kono N."/>
            <person name="Nakamura H."/>
            <person name="Ohtoshi R."/>
            <person name="Tomita M."/>
            <person name="Numata K."/>
            <person name="Arakawa K."/>
        </authorList>
    </citation>
    <scope>NUCLEOTIDE SEQUENCE [LARGE SCALE GENOMIC DNA]</scope>
</reference>
<feature type="compositionally biased region" description="Pro residues" evidence="1">
    <location>
        <begin position="12"/>
        <end position="28"/>
    </location>
</feature>
<proteinExistence type="predicted"/>
<dbReference type="EMBL" id="BGZK01000244">
    <property type="protein sequence ID" value="GBP31270.1"/>
    <property type="molecule type" value="Genomic_DNA"/>
</dbReference>
<dbReference type="STRING" id="151549.A0A4C1UYF5"/>
<dbReference type="PANTHER" id="PTHR45913">
    <property type="entry name" value="EPM2A-INTERACTING PROTEIN 1"/>
    <property type="match status" value="1"/>
</dbReference>
<comment type="caution">
    <text evidence="2">The sequence shown here is derived from an EMBL/GenBank/DDBJ whole genome shotgun (WGS) entry which is preliminary data.</text>
</comment>
<evidence type="ECO:0000313" key="2">
    <source>
        <dbReference type="EMBL" id="GBP31270.1"/>
    </source>
</evidence>
<evidence type="ECO:0000313" key="3">
    <source>
        <dbReference type="Proteomes" id="UP000299102"/>
    </source>
</evidence>
<dbReference type="AlphaFoldDB" id="A0A4C1UYF5"/>
<dbReference type="Proteomes" id="UP000299102">
    <property type="component" value="Unassembled WGS sequence"/>
</dbReference>
<accession>A0A4C1UYF5</accession>